<evidence type="ECO:0000256" key="2">
    <source>
        <dbReference type="ARBA" id="ARBA00006803"/>
    </source>
</evidence>
<evidence type="ECO:0000313" key="8">
    <source>
        <dbReference type="Proteomes" id="UP000008068"/>
    </source>
</evidence>
<dbReference type="OMA" id="HAGPIYV"/>
<keyword evidence="5 6" id="KW-0472">Membrane</keyword>
<dbReference type="Proteomes" id="UP000008068">
    <property type="component" value="Unassembled WGS sequence"/>
</dbReference>
<dbReference type="GO" id="GO:0007606">
    <property type="term" value="P:sensory perception of chemical stimulus"/>
    <property type="evidence" value="ECO:0007669"/>
    <property type="project" value="InterPro"/>
</dbReference>
<dbReference type="PANTHER" id="PTHR23128">
    <property type="entry name" value="SERPENTINE RECEPTOR, CLASS E (EPSILON)-RELATED"/>
    <property type="match status" value="1"/>
</dbReference>
<name>G0MTW5_CAEBE</name>
<dbReference type="FunCoup" id="G0MTW5">
    <property type="interactions" value="171"/>
</dbReference>
<keyword evidence="3 6" id="KW-0812">Transmembrane</keyword>
<dbReference type="InParanoid" id="G0MTW5"/>
<gene>
    <name evidence="7" type="primary">Cbn-sre-20</name>
    <name evidence="7" type="ORF">CAEBREN_19457</name>
</gene>
<keyword evidence="8" id="KW-1185">Reference proteome</keyword>
<protein>
    <submittedName>
        <fullName evidence="7">CBN-SRE-20 protein</fullName>
    </submittedName>
</protein>
<feature type="transmembrane region" description="Helical" evidence="6">
    <location>
        <begin position="152"/>
        <end position="176"/>
    </location>
</feature>
<dbReference type="AlphaFoldDB" id="G0MTW5"/>
<dbReference type="OrthoDB" id="5834189at2759"/>
<dbReference type="EMBL" id="GL379811">
    <property type="protein sequence ID" value="EGT43710.1"/>
    <property type="molecule type" value="Genomic_DNA"/>
</dbReference>
<dbReference type="PANTHER" id="PTHR23128:SF138">
    <property type="entry name" value="SERPENTINE RECEPTOR, CLASS E (EPSILON)"/>
    <property type="match status" value="1"/>
</dbReference>
<evidence type="ECO:0000256" key="1">
    <source>
        <dbReference type="ARBA" id="ARBA00004141"/>
    </source>
</evidence>
<dbReference type="Pfam" id="PF03125">
    <property type="entry name" value="Sre"/>
    <property type="match status" value="1"/>
</dbReference>
<reference evidence="8" key="1">
    <citation type="submission" date="2011-07" db="EMBL/GenBank/DDBJ databases">
        <authorList>
            <consortium name="Caenorhabditis brenneri Sequencing and Analysis Consortium"/>
            <person name="Wilson R.K."/>
        </authorList>
    </citation>
    <scope>NUCLEOTIDE SEQUENCE [LARGE SCALE GENOMIC DNA]</scope>
    <source>
        <strain evidence="8">PB2801</strain>
    </source>
</reference>
<feature type="transmembrane region" description="Helical" evidence="6">
    <location>
        <begin position="108"/>
        <end position="132"/>
    </location>
</feature>
<dbReference type="HOGENOM" id="CLU_073419_0_0_1"/>
<feature type="transmembrane region" description="Helical" evidence="6">
    <location>
        <begin position="37"/>
        <end position="58"/>
    </location>
</feature>
<evidence type="ECO:0000256" key="5">
    <source>
        <dbReference type="ARBA" id="ARBA00023136"/>
    </source>
</evidence>
<organism evidence="8">
    <name type="scientific">Caenorhabditis brenneri</name>
    <name type="common">Nematode worm</name>
    <dbReference type="NCBI Taxonomy" id="135651"/>
    <lineage>
        <taxon>Eukaryota</taxon>
        <taxon>Metazoa</taxon>
        <taxon>Ecdysozoa</taxon>
        <taxon>Nematoda</taxon>
        <taxon>Chromadorea</taxon>
        <taxon>Rhabditida</taxon>
        <taxon>Rhabditina</taxon>
        <taxon>Rhabditomorpha</taxon>
        <taxon>Rhabditoidea</taxon>
        <taxon>Rhabditidae</taxon>
        <taxon>Peloderinae</taxon>
        <taxon>Caenorhabditis</taxon>
    </lineage>
</organism>
<evidence type="ECO:0000256" key="4">
    <source>
        <dbReference type="ARBA" id="ARBA00022989"/>
    </source>
</evidence>
<evidence type="ECO:0000256" key="6">
    <source>
        <dbReference type="SAM" id="Phobius"/>
    </source>
</evidence>
<evidence type="ECO:0000256" key="3">
    <source>
        <dbReference type="ARBA" id="ARBA00022692"/>
    </source>
</evidence>
<proteinExistence type="inferred from homology"/>
<dbReference type="GO" id="GO:0016020">
    <property type="term" value="C:membrane"/>
    <property type="evidence" value="ECO:0007669"/>
    <property type="project" value="UniProtKB-SubCell"/>
</dbReference>
<dbReference type="InterPro" id="IPR004151">
    <property type="entry name" value="7TM_GPCR_serpentine_rcpt_Sre"/>
</dbReference>
<feature type="transmembrane region" description="Helical" evidence="6">
    <location>
        <begin position="70"/>
        <end position="96"/>
    </location>
</feature>
<dbReference type="eggNOG" id="ENOG502TFIY">
    <property type="taxonomic scope" value="Eukaryota"/>
</dbReference>
<keyword evidence="4 6" id="KW-1133">Transmembrane helix</keyword>
<evidence type="ECO:0000313" key="7">
    <source>
        <dbReference type="EMBL" id="EGT43710.1"/>
    </source>
</evidence>
<feature type="transmembrane region" description="Helical" evidence="6">
    <location>
        <begin position="182"/>
        <end position="213"/>
    </location>
</feature>
<accession>G0MTW5</accession>
<comment type="similarity">
    <text evidence="2">Belongs to the nematode receptor-like protein sre family.</text>
</comment>
<comment type="subcellular location">
    <subcellularLocation>
        <location evidence="1">Membrane</location>
        <topology evidence="1">Multi-pass membrane protein</topology>
    </subcellularLocation>
</comment>
<sequence>MSEQILDIMRNSTESNPTIFSVFLDGSLHKMSIAEDVIYSIIIFISSIVTVSCLMVVGRSNTFHTNLQGPIWWTAFCYFELTVSKMLTIVFQTTYLSENYIPIGGTPILMWIAATHYHFIFNVMCAPIVIVFERSLATKFVFDYERKKRRIILITLFIFQFSFSTTFTLLTIFNILRYVSAAVIAGLIAVSSLLMLTTLLIMLTVLIVLLAFLKTIPMISDISENTKYMFKVSTDLIVHAGPIYVTPTLFWAVEDYRRIFYKLMGYDRRKVAPRQFDQNKREEDVYFEQFLQSLK</sequence>